<dbReference type="InterPro" id="IPR011006">
    <property type="entry name" value="CheY-like_superfamily"/>
</dbReference>
<dbReference type="InterPro" id="IPR001789">
    <property type="entry name" value="Sig_transdc_resp-reg_receiver"/>
</dbReference>
<keyword evidence="1" id="KW-0597">Phosphoprotein</keyword>
<dbReference type="EMBL" id="BARS01006272">
    <property type="protein sequence ID" value="GAF67500.1"/>
    <property type="molecule type" value="Genomic_DNA"/>
</dbReference>
<accession>X0SUP6</accession>
<evidence type="ECO:0000256" key="1">
    <source>
        <dbReference type="ARBA" id="ARBA00022553"/>
    </source>
</evidence>
<dbReference type="SUPFAM" id="SSF52172">
    <property type="entry name" value="CheY-like"/>
    <property type="match status" value="1"/>
</dbReference>
<dbReference type="PROSITE" id="PS50110">
    <property type="entry name" value="RESPONSE_REGULATORY"/>
    <property type="match status" value="1"/>
</dbReference>
<evidence type="ECO:0000313" key="4">
    <source>
        <dbReference type="EMBL" id="GAF67500.1"/>
    </source>
</evidence>
<dbReference type="InterPro" id="IPR050595">
    <property type="entry name" value="Bact_response_regulator"/>
</dbReference>
<name>X0SUP6_9ZZZZ</name>
<comment type="caution">
    <text evidence="4">The sequence shown here is derived from an EMBL/GenBank/DDBJ whole genome shotgun (WGS) entry which is preliminary data.</text>
</comment>
<organism evidence="4">
    <name type="scientific">marine sediment metagenome</name>
    <dbReference type="NCBI Taxonomy" id="412755"/>
    <lineage>
        <taxon>unclassified sequences</taxon>
        <taxon>metagenomes</taxon>
        <taxon>ecological metagenomes</taxon>
    </lineage>
</organism>
<keyword evidence="2" id="KW-0902">Two-component regulatory system</keyword>
<gene>
    <name evidence="4" type="ORF">S01H1_12247</name>
</gene>
<dbReference type="AlphaFoldDB" id="X0SUP6"/>
<dbReference type="Gene3D" id="3.40.50.2300">
    <property type="match status" value="1"/>
</dbReference>
<reference evidence="4" key="1">
    <citation type="journal article" date="2014" name="Front. Microbiol.">
        <title>High frequency of phylogenetically diverse reductive dehalogenase-homologous genes in deep subseafloor sedimentary metagenomes.</title>
        <authorList>
            <person name="Kawai M."/>
            <person name="Futagami T."/>
            <person name="Toyoda A."/>
            <person name="Takaki Y."/>
            <person name="Nishi S."/>
            <person name="Hori S."/>
            <person name="Arai W."/>
            <person name="Tsubouchi T."/>
            <person name="Morono Y."/>
            <person name="Uchiyama I."/>
            <person name="Ito T."/>
            <person name="Fujiyama A."/>
            <person name="Inagaki F."/>
            <person name="Takami H."/>
        </authorList>
    </citation>
    <scope>NUCLEOTIDE SEQUENCE</scope>
    <source>
        <strain evidence="4">Expedition CK06-06</strain>
    </source>
</reference>
<dbReference type="PANTHER" id="PTHR44591">
    <property type="entry name" value="STRESS RESPONSE REGULATOR PROTEIN 1"/>
    <property type="match status" value="1"/>
</dbReference>
<dbReference type="GO" id="GO:0000160">
    <property type="term" value="P:phosphorelay signal transduction system"/>
    <property type="evidence" value="ECO:0007669"/>
    <property type="project" value="UniProtKB-KW"/>
</dbReference>
<evidence type="ECO:0000256" key="2">
    <source>
        <dbReference type="ARBA" id="ARBA00023012"/>
    </source>
</evidence>
<feature type="non-terminal residue" evidence="4">
    <location>
        <position position="141"/>
    </location>
</feature>
<dbReference type="Pfam" id="PF00072">
    <property type="entry name" value="Response_reg"/>
    <property type="match status" value="1"/>
</dbReference>
<evidence type="ECO:0000259" key="3">
    <source>
        <dbReference type="PROSITE" id="PS50110"/>
    </source>
</evidence>
<dbReference type="SMART" id="SM00448">
    <property type="entry name" value="REC"/>
    <property type="match status" value="1"/>
</dbReference>
<feature type="domain" description="Response regulatory" evidence="3">
    <location>
        <begin position="24"/>
        <end position="139"/>
    </location>
</feature>
<dbReference type="PANTHER" id="PTHR44591:SF14">
    <property type="entry name" value="PROTEIN PILG"/>
    <property type="match status" value="1"/>
</dbReference>
<protein>
    <recommendedName>
        <fullName evidence="3">Response regulatory domain-containing protein</fullName>
    </recommendedName>
</protein>
<sequence length="141" mass="15418">MIVCGEGRRSKHYALPVCAMAGEKVLIVEDSLEILSFLADDVLPYHGYQVATATTGEEGRDKLSSEDPDLLLLDLELPDMSGMDILKAAQEDESDIPIILMTAYGSESLAVEAFRLGVRDYIIKPFTTEQVIGVLEGRIQA</sequence>
<proteinExistence type="predicted"/>